<dbReference type="InterPro" id="IPR015915">
    <property type="entry name" value="Kelch-typ_b-propeller"/>
</dbReference>
<feature type="region of interest" description="Disordered" evidence="3">
    <location>
        <begin position="437"/>
        <end position="456"/>
    </location>
</feature>
<evidence type="ECO:0000313" key="7">
    <source>
        <dbReference type="Proteomes" id="UP000799444"/>
    </source>
</evidence>
<dbReference type="PANTHER" id="PTHR47435">
    <property type="entry name" value="KELCH REPEAT PROTEIN (AFU_ORTHOLOGUE AFUA_5G12780)"/>
    <property type="match status" value="1"/>
</dbReference>
<evidence type="ECO:0000256" key="5">
    <source>
        <dbReference type="SAM" id="SignalP"/>
    </source>
</evidence>
<dbReference type="SUPFAM" id="SSF117281">
    <property type="entry name" value="Kelch motif"/>
    <property type="match status" value="2"/>
</dbReference>
<dbReference type="EMBL" id="ML996177">
    <property type="protein sequence ID" value="KAF2732456.1"/>
    <property type="molecule type" value="Genomic_DNA"/>
</dbReference>
<accession>A0A9P4QX00</accession>
<keyword evidence="1" id="KW-0677">Repeat</keyword>
<feature type="compositionally biased region" description="Polar residues" evidence="3">
    <location>
        <begin position="541"/>
        <end position="577"/>
    </location>
</feature>
<evidence type="ECO:0000256" key="1">
    <source>
        <dbReference type="ARBA" id="ARBA00022737"/>
    </source>
</evidence>
<evidence type="ECO:0008006" key="8">
    <source>
        <dbReference type="Google" id="ProtNLM"/>
    </source>
</evidence>
<keyword evidence="4" id="KW-1133">Transmembrane helix</keyword>
<proteinExistence type="predicted"/>
<evidence type="ECO:0000313" key="6">
    <source>
        <dbReference type="EMBL" id="KAF2732456.1"/>
    </source>
</evidence>
<feature type="transmembrane region" description="Helical" evidence="4">
    <location>
        <begin position="459"/>
        <end position="484"/>
    </location>
</feature>
<name>A0A9P4QX00_9PLEO</name>
<dbReference type="OrthoDB" id="10251809at2759"/>
<dbReference type="GO" id="GO:0019760">
    <property type="term" value="P:glucosinolate metabolic process"/>
    <property type="evidence" value="ECO:0007669"/>
    <property type="project" value="UniProtKB-ARBA"/>
</dbReference>
<evidence type="ECO:0000256" key="3">
    <source>
        <dbReference type="SAM" id="MobiDB-lite"/>
    </source>
</evidence>
<feature type="signal peptide" evidence="5">
    <location>
        <begin position="1"/>
        <end position="21"/>
    </location>
</feature>
<keyword evidence="5" id="KW-0732">Signal</keyword>
<protein>
    <recommendedName>
        <fullName evidence="8">Cell wall anchored protein</fullName>
    </recommendedName>
</protein>
<dbReference type="AlphaFoldDB" id="A0A9P4QX00"/>
<organism evidence="6 7">
    <name type="scientific">Polyplosphaeria fusca</name>
    <dbReference type="NCBI Taxonomy" id="682080"/>
    <lineage>
        <taxon>Eukaryota</taxon>
        <taxon>Fungi</taxon>
        <taxon>Dikarya</taxon>
        <taxon>Ascomycota</taxon>
        <taxon>Pezizomycotina</taxon>
        <taxon>Dothideomycetes</taxon>
        <taxon>Pleosporomycetidae</taxon>
        <taxon>Pleosporales</taxon>
        <taxon>Tetraplosphaeriaceae</taxon>
        <taxon>Polyplosphaeria</taxon>
    </lineage>
</organism>
<dbReference type="Proteomes" id="UP000799444">
    <property type="component" value="Unassembled WGS sequence"/>
</dbReference>
<keyword evidence="7" id="KW-1185">Reference proteome</keyword>
<comment type="caution">
    <text evidence="6">The sequence shown here is derived from an EMBL/GenBank/DDBJ whole genome shotgun (WGS) entry which is preliminary data.</text>
</comment>
<evidence type="ECO:0000256" key="4">
    <source>
        <dbReference type="SAM" id="Phobius"/>
    </source>
</evidence>
<keyword evidence="4" id="KW-0812">Transmembrane</keyword>
<feature type="chain" id="PRO_5040435464" description="Cell wall anchored protein" evidence="5">
    <location>
        <begin position="22"/>
        <end position="730"/>
    </location>
</feature>
<feature type="region of interest" description="Disordered" evidence="3">
    <location>
        <begin position="518"/>
        <end position="730"/>
    </location>
</feature>
<reference evidence="6" key="1">
    <citation type="journal article" date="2020" name="Stud. Mycol.">
        <title>101 Dothideomycetes genomes: a test case for predicting lifestyles and emergence of pathogens.</title>
        <authorList>
            <person name="Haridas S."/>
            <person name="Albert R."/>
            <person name="Binder M."/>
            <person name="Bloem J."/>
            <person name="Labutti K."/>
            <person name="Salamov A."/>
            <person name="Andreopoulos B."/>
            <person name="Baker S."/>
            <person name="Barry K."/>
            <person name="Bills G."/>
            <person name="Bluhm B."/>
            <person name="Cannon C."/>
            <person name="Castanera R."/>
            <person name="Culley D."/>
            <person name="Daum C."/>
            <person name="Ezra D."/>
            <person name="Gonzalez J."/>
            <person name="Henrissat B."/>
            <person name="Kuo A."/>
            <person name="Liang C."/>
            <person name="Lipzen A."/>
            <person name="Lutzoni F."/>
            <person name="Magnuson J."/>
            <person name="Mondo S."/>
            <person name="Nolan M."/>
            <person name="Ohm R."/>
            <person name="Pangilinan J."/>
            <person name="Park H.-J."/>
            <person name="Ramirez L."/>
            <person name="Alfaro M."/>
            <person name="Sun H."/>
            <person name="Tritt A."/>
            <person name="Yoshinaga Y."/>
            <person name="Zwiers L.-H."/>
            <person name="Turgeon B."/>
            <person name="Goodwin S."/>
            <person name="Spatafora J."/>
            <person name="Crous P."/>
            <person name="Grigoriev I."/>
        </authorList>
    </citation>
    <scope>NUCLEOTIDE SEQUENCE</scope>
    <source>
        <strain evidence="6">CBS 125425</strain>
    </source>
</reference>
<sequence length="730" mass="78738">MAFISLCVLVALSFFAMQSLQQGTKDPLNDFCRRWGHQTAQVDGKLYIDGGQVAWNPLSANPLNYTNTWLLYSDLNTTTDVGMPAQYANLTKNSTVPSVSGGILWADEVNKCFYLYGGEYQSNPSDFSFWTYDTLLNQWNETEYKSNVKSIQRVSFGAGAHIDELGVGFYYGGWMNNNTSPSWGSAPMASSNMIRYDYTGHTLNNNSGPDNVGRAEGSMVYLPASDGGLLAYFGGIEQQNGTAIGANMSTIHIFDVASSKWYTQKAGGDVPDSRRQFCAGATWADDYSSYNIYLYGGFGIENVTGFDDAYILTLPSFTWIRAWPVNTTATSPHGGCSANVIHRDQMLIIGGWFPASDICDSPNGYGQHNMVLGENGAARNLWDKYDPQISAYFVPTPIISVIGGGPTGKATATQPSNWDNADLAVYFTRRPSFSARSATRALPTGTSTPTASGGGKTNVGAIAGGVVGGLVGLIAILLLILFCLHRRKKALKNQPEKAPAPTPPVELAAASPVHEMASPGVSKHLSLQNQPDPNAHPAYSVPNSIHSRSPSGATSHSATSPYQPMAYASTTPTTNAPYPSPHGPNFPHNQTYYEHQNAYAPYSDNPQAYDYPPPHVQRYDSYPTPTSPNQQQNIYYPPPPDPSTRSHPSYSDRDRLGSPTGTQFTSHTGSDEAGRSASNTPAHFYGQVVNGGPGSALSPPSYGGEASSSRGSLDSRKRPARGRFVEVDHM</sequence>
<evidence type="ECO:0000256" key="2">
    <source>
        <dbReference type="ARBA" id="ARBA00023004"/>
    </source>
</evidence>
<gene>
    <name evidence="6" type="ORF">EJ04DRAFT_513917</name>
</gene>
<dbReference type="PANTHER" id="PTHR47435:SF4">
    <property type="entry name" value="KELCH REPEAT PROTEIN (AFU_ORTHOLOGUE AFUA_5G12780)"/>
    <property type="match status" value="1"/>
</dbReference>
<feature type="compositionally biased region" description="Polar residues" evidence="3">
    <location>
        <begin position="659"/>
        <end position="668"/>
    </location>
</feature>
<keyword evidence="2" id="KW-0408">Iron</keyword>
<feature type="compositionally biased region" description="Basic and acidic residues" evidence="3">
    <location>
        <begin position="713"/>
        <end position="730"/>
    </location>
</feature>
<dbReference type="Gene3D" id="2.120.10.80">
    <property type="entry name" value="Kelch-type beta propeller"/>
    <property type="match status" value="1"/>
</dbReference>
<keyword evidence="4" id="KW-0472">Membrane</keyword>